<keyword evidence="3 7" id="KW-0560">Oxidoreductase</keyword>
<dbReference type="GO" id="GO:0009228">
    <property type="term" value="P:thiamine biosynthetic process"/>
    <property type="evidence" value="ECO:0007669"/>
    <property type="project" value="UniProtKB-KW"/>
</dbReference>
<dbReference type="InterPro" id="IPR012727">
    <property type="entry name" value="Gly_oxidase_ThiO"/>
</dbReference>
<evidence type="ECO:0000259" key="6">
    <source>
        <dbReference type="Pfam" id="PF01266"/>
    </source>
</evidence>
<evidence type="ECO:0000256" key="5">
    <source>
        <dbReference type="ARBA" id="ARBA00050018"/>
    </source>
</evidence>
<dbReference type="EC" id="1.4.3.19" evidence="5"/>
<dbReference type="InterPro" id="IPR006076">
    <property type="entry name" value="FAD-dep_OxRdtase"/>
</dbReference>
<comment type="pathway">
    <text evidence="1">Cofactor biosynthesis; thiamine diphosphate biosynthesis.</text>
</comment>
<accession>A0A9X1J889</accession>
<evidence type="ECO:0000256" key="4">
    <source>
        <dbReference type="ARBA" id="ARBA00049872"/>
    </source>
</evidence>
<dbReference type="GeneID" id="72415448"/>
<gene>
    <name evidence="7" type="primary">thiO</name>
    <name evidence="7" type="ORF">HR081_07975</name>
</gene>
<dbReference type="Pfam" id="PF01266">
    <property type="entry name" value="DAO"/>
    <property type="match status" value="1"/>
</dbReference>
<dbReference type="Gene3D" id="3.50.50.60">
    <property type="entry name" value="FAD/NAD(P)-binding domain"/>
    <property type="match status" value="1"/>
</dbReference>
<evidence type="ECO:0000313" key="8">
    <source>
        <dbReference type="Proteomes" id="UP000524893"/>
    </source>
</evidence>
<dbReference type="GO" id="GO:0005737">
    <property type="term" value="C:cytoplasm"/>
    <property type="evidence" value="ECO:0007669"/>
    <property type="project" value="TreeGrafter"/>
</dbReference>
<dbReference type="SUPFAM" id="SSF51905">
    <property type="entry name" value="FAD/NAD(P)-binding domain"/>
    <property type="match status" value="1"/>
</dbReference>
<dbReference type="Gene3D" id="3.30.9.10">
    <property type="entry name" value="D-Amino Acid Oxidase, subunit A, domain 2"/>
    <property type="match status" value="1"/>
</dbReference>
<keyword evidence="2" id="KW-0784">Thiamine biosynthesis</keyword>
<name>A0A9X1J889_9STAP</name>
<dbReference type="EMBL" id="JABTCN010000022">
    <property type="protein sequence ID" value="MBA8776813.1"/>
    <property type="molecule type" value="Genomic_DNA"/>
</dbReference>
<comment type="catalytic activity">
    <reaction evidence="4">
        <text>glycine + O2 + H2O = glyoxylate + H2O2 + NH4(+)</text>
        <dbReference type="Rhea" id="RHEA:11532"/>
        <dbReference type="ChEBI" id="CHEBI:15377"/>
        <dbReference type="ChEBI" id="CHEBI:15379"/>
        <dbReference type="ChEBI" id="CHEBI:16240"/>
        <dbReference type="ChEBI" id="CHEBI:28938"/>
        <dbReference type="ChEBI" id="CHEBI:36655"/>
        <dbReference type="ChEBI" id="CHEBI:57305"/>
        <dbReference type="EC" id="1.4.3.19"/>
    </reaction>
</comment>
<protein>
    <recommendedName>
        <fullName evidence="5">glycine oxidase</fullName>
        <ecNumber evidence="5">1.4.3.19</ecNumber>
    </recommendedName>
</protein>
<evidence type="ECO:0000256" key="3">
    <source>
        <dbReference type="ARBA" id="ARBA00023002"/>
    </source>
</evidence>
<dbReference type="InterPro" id="IPR036188">
    <property type="entry name" value="FAD/NAD-bd_sf"/>
</dbReference>
<proteinExistence type="predicted"/>
<feature type="domain" description="FAD dependent oxidoreductase" evidence="6">
    <location>
        <begin position="5"/>
        <end position="347"/>
    </location>
</feature>
<dbReference type="GO" id="GO:0050660">
    <property type="term" value="F:flavin adenine dinucleotide binding"/>
    <property type="evidence" value="ECO:0007669"/>
    <property type="project" value="InterPro"/>
</dbReference>
<dbReference type="AlphaFoldDB" id="A0A9X1J889"/>
<evidence type="ECO:0000313" key="7">
    <source>
        <dbReference type="EMBL" id="MBA8776813.1"/>
    </source>
</evidence>
<dbReference type="RefSeq" id="WP_165546172.1">
    <property type="nucleotide sequence ID" value="NZ_CP092966.1"/>
</dbReference>
<dbReference type="PANTHER" id="PTHR13847">
    <property type="entry name" value="SARCOSINE DEHYDROGENASE-RELATED"/>
    <property type="match status" value="1"/>
</dbReference>
<reference evidence="7 8" key="1">
    <citation type="journal article" date="2020" name="Access Microbiol">
        <title>Isolation and genome sequencing of Staphylococcus schleiferi subspecies coagulans from Antarctic seals.</title>
        <authorList>
            <person name="Foster G."/>
            <person name="Robb A."/>
            <person name="Paterson G.K."/>
        </authorList>
    </citation>
    <scope>NUCLEOTIDE SEQUENCE [LARGE SCALE GENOMIC DNA]</scope>
    <source>
        <strain evidence="7 8">M615/02/4</strain>
    </source>
</reference>
<comment type="caution">
    <text evidence="7">The sequence shown here is derived from an EMBL/GenBank/DDBJ whole genome shotgun (WGS) entry which is preliminary data.</text>
</comment>
<dbReference type="NCBIfam" id="TIGR02352">
    <property type="entry name" value="thiamin_ThiO"/>
    <property type="match status" value="1"/>
</dbReference>
<dbReference type="SUPFAM" id="SSF54373">
    <property type="entry name" value="FAD-linked reductases, C-terminal domain"/>
    <property type="match status" value="1"/>
</dbReference>
<evidence type="ECO:0000256" key="1">
    <source>
        <dbReference type="ARBA" id="ARBA00004948"/>
    </source>
</evidence>
<dbReference type="GO" id="GO:0043799">
    <property type="term" value="F:glycine oxidase activity"/>
    <property type="evidence" value="ECO:0007669"/>
    <property type="project" value="UniProtKB-EC"/>
</dbReference>
<sequence length="372" mass="41648">MKQTIIIGAGVMGLSIARQLSSQNRHIRIIDRYTPRMNASYAAGGMLGAQNEFFEANPLYHLAMESRAMMPEVAADLERETGINIEYQKYGLIKVASQKQDIQAVEAQFQFLHSQDHTIKQLSKYALKQRFPKLNPNQSAAFKIQDDGQINANTYTKALIASVIKRDYIELMTQTEVLKVERHHSGYTVITSKGNFSADELIIAAGAWSGTLLQQLHIQLPTQPVKGDVKLIASCYKGLKETIFNMNGCYIVPKLPNRFLIGATSDFDSWSIENNENNLSWLDQESLSMIPQLKNHHVIKTWTGIRPITPNQEPIMGEVEDHLYVSTGHYRNGILLSPIAGSLMAKLIDGHAKAKEQLTPFSPKIAQIKNKA</sequence>
<dbReference type="Proteomes" id="UP000524893">
    <property type="component" value="Unassembled WGS sequence"/>
</dbReference>
<evidence type="ECO:0000256" key="2">
    <source>
        <dbReference type="ARBA" id="ARBA00022977"/>
    </source>
</evidence>
<organism evidence="7 8">
    <name type="scientific">Staphylococcus coagulans</name>
    <dbReference type="NCBI Taxonomy" id="74706"/>
    <lineage>
        <taxon>Bacteria</taxon>
        <taxon>Bacillati</taxon>
        <taxon>Bacillota</taxon>
        <taxon>Bacilli</taxon>
        <taxon>Bacillales</taxon>
        <taxon>Staphylococcaceae</taxon>
        <taxon>Staphylococcus</taxon>
    </lineage>
</organism>
<dbReference type="PANTHER" id="PTHR13847:SF289">
    <property type="entry name" value="GLYCINE OXIDASE"/>
    <property type="match status" value="1"/>
</dbReference>